<sequence length="109" mass="12978">MIDVTIRGAKPTLCCSRRIHRTCRQHHVNSHDCYGNCRTPFAATDPVRVPDREQQQIWKPCWNQALLKTELLNIIRSSYMQNFPDSMPYMMLHDYNDYLRLRPTFSIHL</sequence>
<organism evidence="1 2">
    <name type="scientific">Pocillopora meandrina</name>
    <dbReference type="NCBI Taxonomy" id="46732"/>
    <lineage>
        <taxon>Eukaryota</taxon>
        <taxon>Metazoa</taxon>
        <taxon>Cnidaria</taxon>
        <taxon>Anthozoa</taxon>
        <taxon>Hexacorallia</taxon>
        <taxon>Scleractinia</taxon>
        <taxon>Astrocoeniina</taxon>
        <taxon>Pocilloporidae</taxon>
        <taxon>Pocillopora</taxon>
    </lineage>
</organism>
<reference evidence="1 2" key="1">
    <citation type="submission" date="2022-05" db="EMBL/GenBank/DDBJ databases">
        <authorList>
            <consortium name="Genoscope - CEA"/>
            <person name="William W."/>
        </authorList>
    </citation>
    <scope>NUCLEOTIDE SEQUENCE [LARGE SCALE GENOMIC DNA]</scope>
</reference>
<dbReference type="EMBL" id="CALNXJ010000063">
    <property type="protein sequence ID" value="CAH3157230.1"/>
    <property type="molecule type" value="Genomic_DNA"/>
</dbReference>
<dbReference type="Proteomes" id="UP001159428">
    <property type="component" value="Unassembled WGS sequence"/>
</dbReference>
<accession>A0AAU9XVR4</accession>
<proteinExistence type="predicted"/>
<keyword evidence="2" id="KW-1185">Reference proteome</keyword>
<evidence type="ECO:0000313" key="2">
    <source>
        <dbReference type="Proteomes" id="UP001159428"/>
    </source>
</evidence>
<name>A0AAU9XVR4_9CNID</name>
<evidence type="ECO:0000313" key="1">
    <source>
        <dbReference type="EMBL" id="CAH3157230.1"/>
    </source>
</evidence>
<dbReference type="AlphaFoldDB" id="A0AAU9XVR4"/>
<protein>
    <submittedName>
        <fullName evidence="1">Uncharacterized protein</fullName>
    </submittedName>
</protein>
<gene>
    <name evidence="1" type="ORF">PMEA_00029924</name>
</gene>
<comment type="caution">
    <text evidence="1">The sequence shown here is derived from an EMBL/GenBank/DDBJ whole genome shotgun (WGS) entry which is preliminary data.</text>
</comment>